<dbReference type="Proteomes" id="UP000006178">
    <property type="component" value="Chromosome"/>
</dbReference>
<proteinExistence type="predicted"/>
<feature type="transmembrane region" description="Helical" evidence="1">
    <location>
        <begin position="79"/>
        <end position="98"/>
    </location>
</feature>
<gene>
    <name evidence="2" type="ordered locus">Tsac_1629</name>
</gene>
<dbReference type="AlphaFoldDB" id="I3VVU0"/>
<organism evidence="2 3">
    <name type="scientific">Thermoanaerobacterium saccharolyticum (strain DSM 8691 / JW/SL-YS485)</name>
    <dbReference type="NCBI Taxonomy" id="1094508"/>
    <lineage>
        <taxon>Bacteria</taxon>
        <taxon>Bacillati</taxon>
        <taxon>Bacillota</taxon>
        <taxon>Clostridia</taxon>
        <taxon>Thermoanaerobacterales</taxon>
        <taxon>Thermoanaerobacteraceae</taxon>
        <taxon>Thermoanaerobacterium</taxon>
    </lineage>
</organism>
<dbReference type="STRING" id="1094508.Tsac_1629"/>
<evidence type="ECO:0000313" key="2">
    <source>
        <dbReference type="EMBL" id="AFK86635.1"/>
    </source>
</evidence>
<sequence>MNFIIKTLLIAILIFALTFTAGCSKNSSNDHEEKSWAFSKIIILNGETYVGTSDDVTSIDKKIGTIKYFSTGETNINDTFFLIIIKLALIYTLFQMLAQKMQLQ</sequence>
<dbReference type="PROSITE" id="PS51257">
    <property type="entry name" value="PROKAR_LIPOPROTEIN"/>
    <property type="match status" value="1"/>
</dbReference>
<evidence type="ECO:0000313" key="3">
    <source>
        <dbReference type="Proteomes" id="UP000006178"/>
    </source>
</evidence>
<name>I3VVU0_THESW</name>
<keyword evidence="1" id="KW-0472">Membrane</keyword>
<dbReference type="RefSeq" id="WP_014758501.1">
    <property type="nucleotide sequence ID" value="NC_017992.1"/>
</dbReference>
<accession>I3VVU0</accession>
<dbReference type="BioCyc" id="TSAC1094508:GLMA-1652-MONOMER"/>
<dbReference type="KEGG" id="tsh:Tsac_1629"/>
<reference evidence="2 3" key="1">
    <citation type="journal article" date="2014" name="Appl. Environ. Microbiol.">
        <title>Profile of Secreted Hydrolases, Associated Proteins, and SlpA in Thermoanaerobacterium saccharolyticum during the Degradation of Hemicellulose.</title>
        <authorList>
            <person name="Currie D.H."/>
            <person name="Guss A.M."/>
            <person name="Herring C.D."/>
            <person name="Giannone R.J."/>
            <person name="Johnson C.M."/>
            <person name="Lankford P.K."/>
            <person name="Brown S.D."/>
            <person name="Hettich R.L."/>
            <person name="Lynd L.R."/>
        </authorList>
    </citation>
    <scope>NUCLEOTIDE SEQUENCE [LARGE SCALE GENOMIC DNA]</scope>
    <source>
        <strain evidence="3">DSM 8691 / JW/SL-YS485</strain>
    </source>
</reference>
<dbReference type="EMBL" id="CP003184">
    <property type="protein sequence ID" value="AFK86635.1"/>
    <property type="molecule type" value="Genomic_DNA"/>
</dbReference>
<keyword evidence="1" id="KW-0812">Transmembrane</keyword>
<evidence type="ECO:0000256" key="1">
    <source>
        <dbReference type="SAM" id="Phobius"/>
    </source>
</evidence>
<dbReference type="PATRIC" id="fig|1094508.3.peg.1650"/>
<protein>
    <submittedName>
        <fullName evidence="2">Uncharacterized protein</fullName>
    </submittedName>
</protein>
<keyword evidence="3" id="KW-1185">Reference proteome</keyword>
<keyword evidence="1" id="KW-1133">Transmembrane helix</keyword>